<keyword evidence="5" id="KW-1185">Reference proteome</keyword>
<proteinExistence type="predicted"/>
<reference evidence="3 6" key="3">
    <citation type="submission" date="2019-12" db="EMBL/GenBank/DDBJ databases">
        <title>Chromosome-level assembly of the Caenorhabditis remanei genome.</title>
        <authorList>
            <person name="Teterina A.A."/>
            <person name="Willis J.H."/>
            <person name="Phillips P.C."/>
        </authorList>
    </citation>
    <scope>NUCLEOTIDE SEQUENCE [LARGE SCALE GENOMIC DNA]</scope>
    <source>
        <strain evidence="3 6">PX506</strain>
        <tissue evidence="3">Whole organism</tissue>
    </source>
</reference>
<evidence type="ECO:0000313" key="4">
    <source>
        <dbReference type="EMBL" id="OZF84748.1"/>
    </source>
</evidence>
<feature type="signal peptide" evidence="2">
    <location>
        <begin position="1"/>
        <end position="19"/>
    </location>
</feature>
<dbReference type="Proteomes" id="UP000216624">
    <property type="component" value="Unassembled WGS sequence"/>
</dbReference>
<feature type="non-terminal residue" evidence="4">
    <location>
        <position position="1"/>
    </location>
</feature>
<feature type="transmembrane region" description="Helical" evidence="1">
    <location>
        <begin position="38"/>
        <end position="63"/>
    </location>
</feature>
<evidence type="ECO:0000256" key="1">
    <source>
        <dbReference type="SAM" id="Phobius"/>
    </source>
</evidence>
<evidence type="ECO:0000313" key="3">
    <source>
        <dbReference type="EMBL" id="KAF1758818.1"/>
    </source>
</evidence>
<comment type="caution">
    <text evidence="4">The sequence shown here is derived from an EMBL/GenBank/DDBJ whole genome shotgun (WGS) entry which is preliminary data.</text>
</comment>
<keyword evidence="1" id="KW-0812">Transmembrane</keyword>
<reference evidence="4" key="2">
    <citation type="submission" date="2017-08" db="EMBL/GenBank/DDBJ databases">
        <authorList>
            <person name="de Groot N.N."/>
        </authorList>
    </citation>
    <scope>NUCLEOTIDE SEQUENCE [LARGE SCALE GENOMIC DNA]</scope>
    <source>
        <strain evidence="4">PX439</strain>
    </source>
</reference>
<organism evidence="4 5">
    <name type="scientific">Caenorhabditis remanei</name>
    <name type="common">Caenorhabditis vulgaris</name>
    <dbReference type="NCBI Taxonomy" id="31234"/>
    <lineage>
        <taxon>Eukaryota</taxon>
        <taxon>Metazoa</taxon>
        <taxon>Ecdysozoa</taxon>
        <taxon>Nematoda</taxon>
        <taxon>Chromadorea</taxon>
        <taxon>Rhabditida</taxon>
        <taxon>Rhabditina</taxon>
        <taxon>Rhabditomorpha</taxon>
        <taxon>Rhabditoidea</taxon>
        <taxon>Rhabditidae</taxon>
        <taxon>Peloderinae</taxon>
        <taxon>Caenorhabditis</taxon>
    </lineage>
</organism>
<name>A0A260ZGD0_CAERE</name>
<keyword evidence="2" id="KW-0732">Signal</keyword>
<feature type="chain" id="PRO_5015076595" evidence="2">
    <location>
        <begin position="20"/>
        <end position="80"/>
    </location>
</feature>
<protein>
    <submittedName>
        <fullName evidence="4">Uncharacterized protein</fullName>
    </submittedName>
</protein>
<keyword evidence="1" id="KW-1133">Transmembrane helix</keyword>
<dbReference type="EMBL" id="WUAV01000004">
    <property type="protein sequence ID" value="KAF1758818.1"/>
    <property type="molecule type" value="Genomic_DNA"/>
</dbReference>
<dbReference type="EMBL" id="NMWX01000130">
    <property type="protein sequence ID" value="OZF84748.1"/>
    <property type="molecule type" value="Genomic_DNA"/>
</dbReference>
<evidence type="ECO:0000256" key="2">
    <source>
        <dbReference type="SAM" id="SignalP"/>
    </source>
</evidence>
<gene>
    <name evidence="4" type="ORF">FL82_24365</name>
    <name evidence="3" type="ORF">GCK72_015278</name>
</gene>
<dbReference type="Proteomes" id="UP000483820">
    <property type="component" value="Chromosome IV"/>
</dbReference>
<reference evidence="5" key="1">
    <citation type="submission" date="2017-08" db="EMBL/GenBank/DDBJ databases">
        <authorList>
            <person name="Fierst J.L."/>
        </authorList>
    </citation>
    <scope>NUCLEOTIDE SEQUENCE [LARGE SCALE GENOMIC DNA]</scope>
    <source>
        <strain evidence="5">PX439</strain>
    </source>
</reference>
<dbReference type="AlphaFoldDB" id="A0A260ZGD0"/>
<accession>A0A260ZGD0</accession>
<evidence type="ECO:0000313" key="5">
    <source>
        <dbReference type="Proteomes" id="UP000216624"/>
    </source>
</evidence>
<evidence type="ECO:0000313" key="6">
    <source>
        <dbReference type="Proteomes" id="UP000483820"/>
    </source>
</evidence>
<keyword evidence="1" id="KW-0472">Membrane</keyword>
<sequence length="80" mass="9026">MIFDQLLISSLLFGTLVMAEYEGHYNNWTAEEKNNANTLIWILIVVGVLISISGIAGGAFFYMMRKRNSMNNQGQVMVVH</sequence>